<dbReference type="PANTHER" id="PTHR13734:SF5">
    <property type="entry name" value="CCA TRNA NUCLEOTIDYLTRANSFERASE, MITOCHONDRIAL"/>
    <property type="match status" value="1"/>
</dbReference>
<dbReference type="PANTHER" id="PTHR13734">
    <property type="entry name" value="TRNA-NUCLEOTIDYLTRANSFERASE"/>
    <property type="match status" value="1"/>
</dbReference>
<dbReference type="OrthoDB" id="445712at2759"/>
<dbReference type="InterPro" id="IPR002646">
    <property type="entry name" value="PolA_pol_head_dom"/>
</dbReference>
<evidence type="ECO:0000259" key="6">
    <source>
        <dbReference type="Pfam" id="PF01743"/>
    </source>
</evidence>
<feature type="domain" description="Poly A polymerase head" evidence="6">
    <location>
        <begin position="104"/>
        <end position="224"/>
    </location>
</feature>
<keyword evidence="4 5" id="KW-0694">RNA-binding</keyword>
<accession>A0A9N9FHQ6</accession>
<keyword evidence="9" id="KW-1185">Reference proteome</keyword>
<dbReference type="GO" id="GO:0003723">
    <property type="term" value="F:RNA binding"/>
    <property type="evidence" value="ECO:0007669"/>
    <property type="project" value="UniProtKB-KW"/>
</dbReference>
<comment type="caution">
    <text evidence="8">The sequence shown here is derived from an EMBL/GenBank/DDBJ whole genome shotgun (WGS) entry which is preliminary data.</text>
</comment>
<dbReference type="InterPro" id="IPR032828">
    <property type="entry name" value="PolyA_RNA-bd"/>
</dbReference>
<evidence type="ECO:0000256" key="3">
    <source>
        <dbReference type="ARBA" id="ARBA00022741"/>
    </source>
</evidence>
<comment type="similarity">
    <text evidence="1 5">Belongs to the tRNA nucleotidyltransferase/poly(A) polymerase family.</text>
</comment>
<dbReference type="GO" id="GO:0001680">
    <property type="term" value="P:tRNA 3'-terminal CCA addition"/>
    <property type="evidence" value="ECO:0007669"/>
    <property type="project" value="UniProtKB-ARBA"/>
</dbReference>
<organism evidence="8 9">
    <name type="scientific">Diversispora eburnea</name>
    <dbReference type="NCBI Taxonomy" id="1213867"/>
    <lineage>
        <taxon>Eukaryota</taxon>
        <taxon>Fungi</taxon>
        <taxon>Fungi incertae sedis</taxon>
        <taxon>Mucoromycota</taxon>
        <taxon>Glomeromycotina</taxon>
        <taxon>Glomeromycetes</taxon>
        <taxon>Diversisporales</taxon>
        <taxon>Diversisporaceae</taxon>
        <taxon>Diversispora</taxon>
    </lineage>
</organism>
<protein>
    <submittedName>
        <fullName evidence="8">1046_t:CDS:1</fullName>
    </submittedName>
</protein>
<dbReference type="SUPFAM" id="SSF81301">
    <property type="entry name" value="Nucleotidyltransferase"/>
    <property type="match status" value="1"/>
</dbReference>
<dbReference type="EMBL" id="CAJVPK010000629">
    <property type="protein sequence ID" value="CAG8533943.1"/>
    <property type="molecule type" value="Genomic_DNA"/>
</dbReference>
<dbReference type="Pfam" id="PF12627">
    <property type="entry name" value="PolyA_pol_RNAbd"/>
    <property type="match status" value="1"/>
</dbReference>
<feature type="domain" description="tRNA nucleotidyltransferase/poly(A) polymerase RNA and SrmB- binding" evidence="7">
    <location>
        <begin position="274"/>
        <end position="312"/>
    </location>
</feature>
<sequence length="476" mass="55721">MKLIKILSKINQLSKRSFPSPYPIYSLYSLRNNNIVRQQRQKIYSSILLKVNKVKNRKSKFISTKIISNIRQNEQNQDNLTIKRVTNQVVDQDPELPPVELRIVDIAIDRMMGFEFCNKINEYLTLQGVDSSNIHKIESNPDKSKHLETATTKLFGNEIDFVNLRNEEYNDFNRIPDKITFGTPEQDAYRRDATVNALFYNINTDEIEDFTKKGIPDLIKGIIRTPLPAYETFRDDPLRIIRLIRFASRFHFEIIDDIVNSVKDEKIKEALKLKISRERFGQELNKMFKGPDPVSSIELICKLGLYEIIFCPIPDYTQIRNLGNFDDLSNADNEMVEKLINNIDIIMDKVKKNEEIILDRKPMGLLIRELKDKWLNSIIITLAYELMPEFDNIQKELWDKPNEIIRKYNNFISRIYDLGLQECEVIKLLNIKPGIIMKQILNSVIEWQLENPNGSKEQCEKYIKDLPLPSTDKSIN</sequence>
<evidence type="ECO:0000259" key="7">
    <source>
        <dbReference type="Pfam" id="PF12627"/>
    </source>
</evidence>
<dbReference type="GO" id="GO:0052929">
    <property type="term" value="F:ATP:3'-cytidine-cytidine-tRNA adenylyltransferase activity"/>
    <property type="evidence" value="ECO:0007669"/>
    <property type="project" value="TreeGrafter"/>
</dbReference>
<evidence type="ECO:0000256" key="1">
    <source>
        <dbReference type="ARBA" id="ARBA00007265"/>
    </source>
</evidence>
<dbReference type="Proteomes" id="UP000789706">
    <property type="component" value="Unassembled WGS sequence"/>
</dbReference>
<dbReference type="Pfam" id="PF01743">
    <property type="entry name" value="PolyA_pol"/>
    <property type="match status" value="1"/>
</dbReference>
<dbReference type="GO" id="GO:0052927">
    <property type="term" value="F:CC tRNA cytidylyltransferase activity"/>
    <property type="evidence" value="ECO:0007669"/>
    <property type="project" value="TreeGrafter"/>
</dbReference>
<evidence type="ECO:0000256" key="2">
    <source>
        <dbReference type="ARBA" id="ARBA00022679"/>
    </source>
</evidence>
<dbReference type="AlphaFoldDB" id="A0A9N9FHQ6"/>
<keyword evidence="3" id="KW-0547">Nucleotide-binding</keyword>
<name>A0A9N9FHQ6_9GLOM</name>
<evidence type="ECO:0000313" key="9">
    <source>
        <dbReference type="Proteomes" id="UP000789706"/>
    </source>
</evidence>
<dbReference type="SUPFAM" id="SSF81891">
    <property type="entry name" value="Poly A polymerase C-terminal region-like"/>
    <property type="match status" value="1"/>
</dbReference>
<evidence type="ECO:0000313" key="8">
    <source>
        <dbReference type="EMBL" id="CAG8533943.1"/>
    </source>
</evidence>
<keyword evidence="2 5" id="KW-0808">Transferase</keyword>
<dbReference type="GO" id="GO:0000166">
    <property type="term" value="F:nucleotide binding"/>
    <property type="evidence" value="ECO:0007669"/>
    <property type="project" value="UniProtKB-KW"/>
</dbReference>
<dbReference type="Gene3D" id="1.10.3090.10">
    <property type="entry name" value="cca-adding enzyme, domain 2"/>
    <property type="match status" value="1"/>
</dbReference>
<dbReference type="InterPro" id="IPR043519">
    <property type="entry name" value="NT_sf"/>
</dbReference>
<evidence type="ECO:0000256" key="4">
    <source>
        <dbReference type="ARBA" id="ARBA00022884"/>
    </source>
</evidence>
<proteinExistence type="inferred from homology"/>
<reference evidence="8" key="1">
    <citation type="submission" date="2021-06" db="EMBL/GenBank/DDBJ databases">
        <authorList>
            <person name="Kallberg Y."/>
            <person name="Tangrot J."/>
            <person name="Rosling A."/>
        </authorList>
    </citation>
    <scope>NUCLEOTIDE SEQUENCE</scope>
    <source>
        <strain evidence="8">AZ414A</strain>
    </source>
</reference>
<dbReference type="Gene3D" id="3.30.460.10">
    <property type="entry name" value="Beta Polymerase, domain 2"/>
    <property type="match status" value="1"/>
</dbReference>
<gene>
    <name evidence="8" type="ORF">DEBURN_LOCUS6278</name>
</gene>
<evidence type="ECO:0000256" key="5">
    <source>
        <dbReference type="RuleBase" id="RU003953"/>
    </source>
</evidence>